<dbReference type="EMBL" id="FWFP01000006">
    <property type="protein sequence ID" value="SLN48571.1"/>
    <property type="molecule type" value="Genomic_DNA"/>
</dbReference>
<evidence type="ECO:0000256" key="5">
    <source>
        <dbReference type="ARBA" id="ARBA00022505"/>
    </source>
</evidence>
<dbReference type="Proteomes" id="UP000193778">
    <property type="component" value="Unassembled WGS sequence"/>
</dbReference>
<evidence type="ECO:0000256" key="11">
    <source>
        <dbReference type="ARBA" id="ARBA00062515"/>
    </source>
</evidence>
<dbReference type="GO" id="GO:1901359">
    <property type="term" value="F:tungstate binding"/>
    <property type="evidence" value="ECO:0007669"/>
    <property type="project" value="UniProtKB-ARBA"/>
</dbReference>
<proteinExistence type="inferred from homology"/>
<dbReference type="PANTHER" id="PTHR30632">
    <property type="entry name" value="MOLYBDATE-BINDING PERIPLASMIC PROTEIN"/>
    <property type="match status" value="1"/>
</dbReference>
<keyword evidence="4" id="KW-1003">Cell membrane</keyword>
<dbReference type="NCBIfam" id="TIGR01256">
    <property type="entry name" value="modA"/>
    <property type="match status" value="1"/>
</dbReference>
<feature type="binding site" evidence="14">
    <location>
        <position position="150"/>
    </location>
    <ligand>
        <name>molybdate</name>
        <dbReference type="ChEBI" id="CHEBI:36264"/>
    </ligand>
</feature>
<dbReference type="InterPro" id="IPR005950">
    <property type="entry name" value="ModA"/>
</dbReference>
<keyword evidence="5 14" id="KW-0500">Molybdenum</keyword>
<comment type="subunit">
    <text evidence="11">The complex is composed of two ATP-binding proteins (ModC), two transmembrane proteins (ModB) and a solute-binding protein (ModA).</text>
</comment>
<keyword evidence="16" id="KW-1185">Reference proteome</keyword>
<evidence type="ECO:0000313" key="15">
    <source>
        <dbReference type="EMBL" id="SLN48571.1"/>
    </source>
</evidence>
<dbReference type="GO" id="GO:0030288">
    <property type="term" value="C:outer membrane-bounded periplasmic space"/>
    <property type="evidence" value="ECO:0007669"/>
    <property type="project" value="TreeGrafter"/>
</dbReference>
<name>A0A1X6ZDG5_9RHOB</name>
<dbReference type="InterPro" id="IPR050682">
    <property type="entry name" value="ModA/WtpA"/>
</dbReference>
<evidence type="ECO:0000256" key="14">
    <source>
        <dbReference type="PIRSR" id="PIRSR004846-1"/>
    </source>
</evidence>
<comment type="function">
    <text evidence="10">Involved in the transport of molybdenum into the cell. Part of the binding-protein-dependent transport system ModABCD.</text>
</comment>
<evidence type="ECO:0000256" key="6">
    <source>
        <dbReference type="ARBA" id="ARBA00022723"/>
    </source>
</evidence>
<dbReference type="GO" id="GO:0015689">
    <property type="term" value="P:molybdate ion transport"/>
    <property type="evidence" value="ECO:0007669"/>
    <property type="project" value="InterPro"/>
</dbReference>
<keyword evidence="6 14" id="KW-0479">Metal-binding</keyword>
<evidence type="ECO:0000256" key="12">
    <source>
        <dbReference type="ARBA" id="ARBA00073171"/>
    </source>
</evidence>
<feature type="binding site" evidence="14">
    <location>
        <position position="177"/>
    </location>
    <ligand>
        <name>molybdate</name>
        <dbReference type="ChEBI" id="CHEBI:36264"/>
    </ligand>
</feature>
<keyword evidence="8" id="KW-0472">Membrane</keyword>
<feature type="binding site" evidence="14">
    <location>
        <position position="38"/>
    </location>
    <ligand>
        <name>molybdate</name>
        <dbReference type="ChEBI" id="CHEBI:36264"/>
    </ligand>
</feature>
<protein>
    <recommendedName>
        <fullName evidence="12">Molybdate-binding protein ModA</fullName>
    </recommendedName>
    <alternativeName>
        <fullName evidence="13">Molybdate/tungstate-binding protein ModA</fullName>
    </alternativeName>
</protein>
<gene>
    <name evidence="15" type="primary">modA</name>
    <name evidence="15" type="ORF">RUM8411_02261</name>
</gene>
<dbReference type="GO" id="GO:0030973">
    <property type="term" value="F:molybdate ion binding"/>
    <property type="evidence" value="ECO:0007669"/>
    <property type="project" value="TreeGrafter"/>
</dbReference>
<dbReference type="Pfam" id="PF13531">
    <property type="entry name" value="SBP_bac_11"/>
    <property type="match status" value="1"/>
</dbReference>
<evidence type="ECO:0000256" key="8">
    <source>
        <dbReference type="ARBA" id="ARBA00023136"/>
    </source>
</evidence>
<dbReference type="OrthoDB" id="9785015at2"/>
<dbReference type="SUPFAM" id="SSF53850">
    <property type="entry name" value="Periplasmic binding protein-like II"/>
    <property type="match status" value="1"/>
</dbReference>
<evidence type="ECO:0000256" key="13">
    <source>
        <dbReference type="ARBA" id="ARBA00078141"/>
    </source>
</evidence>
<dbReference type="FunFam" id="3.40.190.10:FF:000035">
    <property type="entry name" value="Molybdate ABC transporter substrate-binding protein"/>
    <property type="match status" value="1"/>
</dbReference>
<dbReference type="AlphaFoldDB" id="A0A1X6ZDG5"/>
<dbReference type="GO" id="GO:0005886">
    <property type="term" value="C:plasma membrane"/>
    <property type="evidence" value="ECO:0007669"/>
    <property type="project" value="UniProtKB-SubCell"/>
</dbReference>
<evidence type="ECO:0000256" key="2">
    <source>
        <dbReference type="ARBA" id="ARBA00009175"/>
    </source>
</evidence>
<dbReference type="GO" id="GO:0046872">
    <property type="term" value="F:metal ion binding"/>
    <property type="evidence" value="ECO:0007669"/>
    <property type="project" value="UniProtKB-KW"/>
</dbReference>
<evidence type="ECO:0000256" key="1">
    <source>
        <dbReference type="ARBA" id="ARBA00004236"/>
    </source>
</evidence>
<dbReference type="FunFam" id="3.40.190.10:FF:000030">
    <property type="entry name" value="Molybdate ABC transporter substrate-binding protein"/>
    <property type="match status" value="1"/>
</dbReference>
<evidence type="ECO:0000256" key="10">
    <source>
        <dbReference type="ARBA" id="ARBA00056002"/>
    </source>
</evidence>
<keyword evidence="3" id="KW-0813">Transport</keyword>
<sequence>MILSLARRFLVAALVLGTLTLVPIRASASEVLVFAAASLKNALDKIGSDFERRTGHEVTVSYAASSVLARQIQLGAPADVFISANVDWMDVLQDQDQIKANTRVDLLGNRLVLIGGPDQTGVGEIRADMDLSAALDGGHLAMALVDAVPAGIYGKAALQNLALWEEVQSQIAQTDNVRAALALVATGAAPLGIVYRSDAQVEERVQVLGTFPSDLHLPIIYPAAVTTWGRPEAQAFLTYLQSGPAREVFADQGFALPGS</sequence>
<keyword evidence="7" id="KW-0732">Signal</keyword>
<dbReference type="Gene3D" id="3.40.190.10">
    <property type="entry name" value="Periplasmic binding protein-like II"/>
    <property type="match status" value="2"/>
</dbReference>
<comment type="similarity">
    <text evidence="2">Belongs to the bacterial solute-binding protein ModA family.</text>
</comment>
<evidence type="ECO:0000313" key="16">
    <source>
        <dbReference type="Proteomes" id="UP000193778"/>
    </source>
</evidence>
<comment type="subcellular location">
    <subcellularLocation>
        <location evidence="1">Cell membrane</location>
    </subcellularLocation>
</comment>
<reference evidence="16" key="1">
    <citation type="submission" date="2017-03" db="EMBL/GenBank/DDBJ databases">
        <authorList>
            <person name="Rodrigo-Torres L."/>
            <person name="Arahal R.D."/>
            <person name="Lucena T."/>
        </authorList>
    </citation>
    <scope>NUCLEOTIDE SEQUENCE [LARGE SCALE GENOMIC DNA]</scope>
    <source>
        <strain evidence="16">CECT 8411</strain>
    </source>
</reference>
<keyword evidence="9" id="KW-0826">Tungsten</keyword>
<feature type="binding site" evidence="14">
    <location>
        <position position="195"/>
    </location>
    <ligand>
        <name>molybdate</name>
        <dbReference type="ChEBI" id="CHEBI:36264"/>
    </ligand>
</feature>
<evidence type="ECO:0000256" key="7">
    <source>
        <dbReference type="ARBA" id="ARBA00022729"/>
    </source>
</evidence>
<evidence type="ECO:0000256" key="9">
    <source>
        <dbReference type="ARBA" id="ARBA00023245"/>
    </source>
</evidence>
<feature type="binding site" evidence="14">
    <location>
        <position position="65"/>
    </location>
    <ligand>
        <name>molybdate</name>
        <dbReference type="ChEBI" id="CHEBI:36264"/>
    </ligand>
</feature>
<dbReference type="PIRSF" id="PIRSF004846">
    <property type="entry name" value="ModA"/>
    <property type="match status" value="1"/>
</dbReference>
<accession>A0A1X6ZDG5</accession>
<evidence type="ECO:0000256" key="3">
    <source>
        <dbReference type="ARBA" id="ARBA00022448"/>
    </source>
</evidence>
<dbReference type="PANTHER" id="PTHR30632:SF17">
    <property type="entry name" value="MOLYBDATE-BINDING PROTEIN MODA"/>
    <property type="match status" value="1"/>
</dbReference>
<organism evidence="15 16">
    <name type="scientific">Ruegeria meonggei</name>
    <dbReference type="NCBI Taxonomy" id="1446476"/>
    <lineage>
        <taxon>Bacteria</taxon>
        <taxon>Pseudomonadati</taxon>
        <taxon>Pseudomonadota</taxon>
        <taxon>Alphaproteobacteria</taxon>
        <taxon>Rhodobacterales</taxon>
        <taxon>Roseobacteraceae</taxon>
        <taxon>Ruegeria</taxon>
    </lineage>
</organism>
<dbReference type="RefSeq" id="WP_085822797.1">
    <property type="nucleotide sequence ID" value="NZ_FWFP01000006.1"/>
</dbReference>
<evidence type="ECO:0000256" key="4">
    <source>
        <dbReference type="ARBA" id="ARBA00022475"/>
    </source>
</evidence>